<comment type="caution">
    <text evidence="3">The sequence shown here is derived from an EMBL/GenBank/DDBJ whole genome shotgun (WGS) entry which is preliminary data.</text>
</comment>
<evidence type="ECO:0000256" key="1">
    <source>
        <dbReference type="SAM" id="MobiDB-lite"/>
    </source>
</evidence>
<feature type="region of interest" description="Disordered" evidence="1">
    <location>
        <begin position="33"/>
        <end position="61"/>
    </location>
</feature>
<feature type="domain" description="DUF5681" evidence="2">
    <location>
        <begin position="38"/>
        <end position="95"/>
    </location>
</feature>
<dbReference type="EMBL" id="LAZR01008208">
    <property type="protein sequence ID" value="KKM80287.1"/>
    <property type="molecule type" value="Genomic_DNA"/>
</dbReference>
<dbReference type="Pfam" id="PF18932">
    <property type="entry name" value="DUF5681"/>
    <property type="match status" value="1"/>
</dbReference>
<protein>
    <recommendedName>
        <fullName evidence="2">DUF5681 domain-containing protein</fullName>
    </recommendedName>
</protein>
<accession>A0A0F9NFZ2</accession>
<gene>
    <name evidence="3" type="ORF">LCGC14_1341380</name>
</gene>
<evidence type="ECO:0000313" key="3">
    <source>
        <dbReference type="EMBL" id="KKM80287.1"/>
    </source>
</evidence>
<proteinExistence type="predicted"/>
<evidence type="ECO:0000259" key="2">
    <source>
        <dbReference type="Pfam" id="PF18932"/>
    </source>
</evidence>
<dbReference type="InterPro" id="IPR043736">
    <property type="entry name" value="DUF5681"/>
</dbReference>
<sequence>MAEHPLKDAFPVIEDLHNADGLQAKKNPIANIGDKAYSWPPGTSGNPAGRPPNSVTTLLKNKDSEDNQVIADKLYSLAISGDMRAIQEYIDRTDGKVVDKHLNVNLTANMNPEMLSQFQALLTGDKEEETKLLEEYPKR</sequence>
<name>A0A0F9NFZ2_9ZZZZ</name>
<dbReference type="AlphaFoldDB" id="A0A0F9NFZ2"/>
<organism evidence="3">
    <name type="scientific">marine sediment metagenome</name>
    <dbReference type="NCBI Taxonomy" id="412755"/>
    <lineage>
        <taxon>unclassified sequences</taxon>
        <taxon>metagenomes</taxon>
        <taxon>ecological metagenomes</taxon>
    </lineage>
</organism>
<reference evidence="3" key="1">
    <citation type="journal article" date="2015" name="Nature">
        <title>Complex archaea that bridge the gap between prokaryotes and eukaryotes.</title>
        <authorList>
            <person name="Spang A."/>
            <person name="Saw J.H."/>
            <person name="Jorgensen S.L."/>
            <person name="Zaremba-Niedzwiedzka K."/>
            <person name="Martijn J."/>
            <person name="Lind A.E."/>
            <person name="van Eijk R."/>
            <person name="Schleper C."/>
            <person name="Guy L."/>
            <person name="Ettema T.J."/>
        </authorList>
    </citation>
    <scope>NUCLEOTIDE SEQUENCE</scope>
</reference>